<feature type="disulfide bond" evidence="12">
    <location>
        <begin position="160"/>
        <end position="177"/>
    </location>
</feature>
<dbReference type="InterPro" id="IPR051022">
    <property type="entry name" value="Notch_Cell-Fate_Det"/>
</dbReference>
<feature type="domain" description="EGF-like" evidence="14">
    <location>
        <begin position="151"/>
        <end position="190"/>
    </location>
</feature>
<dbReference type="GeneID" id="110249402"/>
<proteinExistence type="inferred from homology"/>
<dbReference type="OrthoDB" id="6130531at2759"/>
<keyword evidence="3 12" id="KW-0245">EGF-like domain</keyword>
<feature type="signal peptide" evidence="13">
    <location>
        <begin position="1"/>
        <end position="20"/>
    </location>
</feature>
<evidence type="ECO:0000256" key="9">
    <source>
        <dbReference type="ARBA" id="ARBA00023136"/>
    </source>
</evidence>
<evidence type="ECO:0000256" key="5">
    <source>
        <dbReference type="ARBA" id="ARBA00022729"/>
    </source>
</evidence>
<sequence length="322" mass="35325">MTITATFLIIWTCFSALVCAQAMKYLNKEGEISFGNVYLSAEENFFHKLGSLLSHQTTRSIEECWFKCVQNKECLSVNTIALDKSRYRCQLLNWAGTGFEKYLVPKANSKFMQMQTVCSPHPCQNGGQCTVKDGGTNYTCTCTNHTGRNCEINVCSPNPCQNGGRCNVKDEGNNYTCTCFNQYFTGRNCETNILCMPSPCQNGGQCSLKDGGTNYTCTCVGHTGRNCEINMCSPNPCQNGGQCTVKDGGTNYTCTCVGHTGRNCEINMCSPNPCKNGGLCTVKDGGTNYSCSCRTGYIGINCEIKIPSLSTSSRRRRRRVIG</sequence>
<dbReference type="CDD" id="cd00054">
    <property type="entry name" value="EGF_CA"/>
    <property type="match status" value="2"/>
</dbReference>
<feature type="domain" description="EGF-like" evidence="14">
    <location>
        <begin position="265"/>
        <end position="303"/>
    </location>
</feature>
<dbReference type="GO" id="GO:0007399">
    <property type="term" value="P:nervous system development"/>
    <property type="evidence" value="ECO:0007669"/>
    <property type="project" value="UniProtKB-ARBA"/>
</dbReference>
<dbReference type="PROSITE" id="PS50026">
    <property type="entry name" value="EGF_3"/>
    <property type="match status" value="5"/>
</dbReference>
<dbReference type="PANTHER" id="PTHR24049:SF22">
    <property type="entry name" value="DROSOPHILA CRUMBS HOMOLOG"/>
    <property type="match status" value="1"/>
</dbReference>
<keyword evidence="9" id="KW-0472">Membrane</keyword>
<evidence type="ECO:0000256" key="3">
    <source>
        <dbReference type="ARBA" id="ARBA00022536"/>
    </source>
</evidence>
<evidence type="ECO:0000256" key="11">
    <source>
        <dbReference type="ARBA" id="ARBA00023180"/>
    </source>
</evidence>
<keyword evidence="10 12" id="KW-1015">Disulfide bond</keyword>
<evidence type="ECO:0000256" key="6">
    <source>
        <dbReference type="ARBA" id="ARBA00022737"/>
    </source>
</evidence>
<dbReference type="FunFam" id="2.10.25.10:FF:000247">
    <property type="entry name" value="Delta/notch like EGF repeat containing"/>
    <property type="match status" value="1"/>
</dbReference>
<dbReference type="SMART" id="SM00181">
    <property type="entry name" value="EGF"/>
    <property type="match status" value="5"/>
</dbReference>
<dbReference type="Proteomes" id="UP000887567">
    <property type="component" value="Unplaced"/>
</dbReference>
<evidence type="ECO:0000256" key="1">
    <source>
        <dbReference type="ARBA" id="ARBA00004167"/>
    </source>
</evidence>
<dbReference type="AlphaFoldDB" id="A0A913XXX1"/>
<dbReference type="GO" id="GO:0005886">
    <property type="term" value="C:plasma membrane"/>
    <property type="evidence" value="ECO:0007669"/>
    <property type="project" value="TreeGrafter"/>
</dbReference>
<feature type="disulfide bond" evidence="12">
    <location>
        <begin position="123"/>
        <end position="140"/>
    </location>
</feature>
<dbReference type="PROSITE" id="PS00022">
    <property type="entry name" value="EGF_1"/>
    <property type="match status" value="1"/>
</dbReference>
<dbReference type="GO" id="GO:0032991">
    <property type="term" value="C:protein-containing complex"/>
    <property type="evidence" value="ECO:0007669"/>
    <property type="project" value="TreeGrafter"/>
</dbReference>
<dbReference type="InterPro" id="IPR001881">
    <property type="entry name" value="EGF-like_Ca-bd_dom"/>
</dbReference>
<protein>
    <recommendedName>
        <fullName evidence="14">EGF-like domain-containing protein</fullName>
    </recommendedName>
</protein>
<evidence type="ECO:0000256" key="2">
    <source>
        <dbReference type="ARBA" id="ARBA00006373"/>
    </source>
</evidence>
<keyword evidence="6" id="KW-0677">Repeat</keyword>
<dbReference type="Pfam" id="PF00008">
    <property type="entry name" value="EGF"/>
    <property type="match status" value="2"/>
</dbReference>
<keyword evidence="4" id="KW-0812">Transmembrane</keyword>
<dbReference type="GO" id="GO:0045197">
    <property type="term" value="P:establishment or maintenance of epithelial cell apical/basal polarity"/>
    <property type="evidence" value="ECO:0007669"/>
    <property type="project" value="TreeGrafter"/>
</dbReference>
<evidence type="ECO:0000256" key="13">
    <source>
        <dbReference type="SAM" id="SignalP"/>
    </source>
</evidence>
<feature type="disulfide bond" evidence="12">
    <location>
        <begin position="293"/>
        <end position="302"/>
    </location>
</feature>
<comment type="subcellular location">
    <subcellularLocation>
        <location evidence="1">Membrane</location>
        <topology evidence="1">Single-pass membrane protein</topology>
    </subcellularLocation>
</comment>
<feature type="domain" description="EGF-like" evidence="14">
    <location>
        <begin position="191"/>
        <end position="228"/>
    </location>
</feature>
<feature type="domain" description="EGF-like" evidence="14">
    <location>
        <begin position="229"/>
        <end position="262"/>
    </location>
</feature>
<dbReference type="InterPro" id="IPR000742">
    <property type="entry name" value="EGF"/>
</dbReference>
<dbReference type="PANTHER" id="PTHR24049">
    <property type="entry name" value="CRUMBS FAMILY MEMBER"/>
    <property type="match status" value="1"/>
</dbReference>
<evidence type="ECO:0000259" key="14">
    <source>
        <dbReference type="PROSITE" id="PS50026"/>
    </source>
</evidence>
<feature type="chain" id="PRO_5037987411" description="EGF-like domain-containing protein" evidence="13">
    <location>
        <begin position="21"/>
        <end position="322"/>
    </location>
</feature>
<dbReference type="EnsemblMetazoa" id="XM_021055976.2">
    <property type="protein sequence ID" value="XP_020911635.1"/>
    <property type="gene ID" value="LOC110249402"/>
</dbReference>
<evidence type="ECO:0000256" key="10">
    <source>
        <dbReference type="ARBA" id="ARBA00023157"/>
    </source>
</evidence>
<keyword evidence="11" id="KW-0325">Glycoprotein</keyword>
<keyword evidence="8" id="KW-1133">Transmembrane helix</keyword>
<dbReference type="GO" id="GO:0007157">
    <property type="term" value="P:heterophilic cell-cell adhesion via plasma membrane cell adhesion molecules"/>
    <property type="evidence" value="ECO:0007669"/>
    <property type="project" value="TreeGrafter"/>
</dbReference>
<reference evidence="15" key="1">
    <citation type="submission" date="2022-11" db="UniProtKB">
        <authorList>
            <consortium name="EnsemblMetazoa"/>
        </authorList>
    </citation>
    <scope>IDENTIFICATION</scope>
</reference>
<feature type="disulfide bond" evidence="12">
    <location>
        <begin position="237"/>
        <end position="254"/>
    </location>
</feature>
<evidence type="ECO:0000256" key="7">
    <source>
        <dbReference type="ARBA" id="ARBA00022837"/>
    </source>
</evidence>
<dbReference type="GO" id="GO:0120025">
    <property type="term" value="C:plasma membrane bounded cell projection"/>
    <property type="evidence" value="ECO:0007669"/>
    <property type="project" value="UniProtKB-ARBA"/>
</dbReference>
<comment type="similarity">
    <text evidence="2">Belongs to the EGF domain peptide family.</text>
</comment>
<evidence type="ECO:0000313" key="15">
    <source>
        <dbReference type="EnsemblMetazoa" id="XP_020911635.1"/>
    </source>
</evidence>
<feature type="disulfide bond" evidence="12">
    <location>
        <begin position="274"/>
        <end position="291"/>
    </location>
</feature>
<keyword evidence="5 13" id="KW-0732">Signal</keyword>
<dbReference type="KEGG" id="epa:110249402"/>
<name>A0A913XXX1_EXADI</name>
<comment type="caution">
    <text evidence="12">Lacks conserved residue(s) required for the propagation of feature annotation.</text>
</comment>
<evidence type="ECO:0000256" key="12">
    <source>
        <dbReference type="PROSITE-ProRule" id="PRU00076"/>
    </source>
</evidence>
<evidence type="ECO:0000256" key="4">
    <source>
        <dbReference type="ARBA" id="ARBA00022692"/>
    </source>
</evidence>
<accession>A0A913XXX1</accession>
<keyword evidence="16" id="KW-1185">Reference proteome</keyword>
<dbReference type="SMART" id="SM00179">
    <property type="entry name" value="EGF_CA"/>
    <property type="match status" value="3"/>
</dbReference>
<feature type="domain" description="EGF-like" evidence="14">
    <location>
        <begin position="114"/>
        <end position="149"/>
    </location>
</feature>
<evidence type="ECO:0000313" key="16">
    <source>
        <dbReference type="Proteomes" id="UP000887567"/>
    </source>
</evidence>
<dbReference type="GO" id="GO:0005509">
    <property type="term" value="F:calcium ion binding"/>
    <property type="evidence" value="ECO:0007669"/>
    <property type="project" value="InterPro"/>
</dbReference>
<dbReference type="Gene3D" id="2.10.25.10">
    <property type="entry name" value="Laminin"/>
    <property type="match status" value="5"/>
</dbReference>
<dbReference type="PROSITE" id="PS01186">
    <property type="entry name" value="EGF_2"/>
    <property type="match status" value="1"/>
</dbReference>
<dbReference type="SUPFAM" id="SSF57196">
    <property type="entry name" value="EGF/Laminin"/>
    <property type="match status" value="5"/>
</dbReference>
<organism evidence="15 16">
    <name type="scientific">Exaiptasia diaphana</name>
    <name type="common">Tropical sea anemone</name>
    <name type="synonym">Aiptasia pulchella</name>
    <dbReference type="NCBI Taxonomy" id="2652724"/>
    <lineage>
        <taxon>Eukaryota</taxon>
        <taxon>Metazoa</taxon>
        <taxon>Cnidaria</taxon>
        <taxon>Anthozoa</taxon>
        <taxon>Hexacorallia</taxon>
        <taxon>Actiniaria</taxon>
        <taxon>Aiptasiidae</taxon>
        <taxon>Exaiptasia</taxon>
    </lineage>
</organism>
<keyword evidence="7" id="KW-0106">Calcium</keyword>
<dbReference type="RefSeq" id="XP_020911635.1">
    <property type="nucleotide sequence ID" value="XM_021055976.2"/>
</dbReference>
<evidence type="ECO:0000256" key="8">
    <source>
        <dbReference type="ARBA" id="ARBA00022989"/>
    </source>
</evidence>
<feature type="disulfide bond" evidence="12">
    <location>
        <begin position="200"/>
        <end position="217"/>
    </location>
</feature>